<keyword evidence="2" id="KW-0472">Membrane</keyword>
<comment type="caution">
    <text evidence="4">The sequence shown here is derived from an EMBL/GenBank/DDBJ whole genome shotgun (WGS) entry which is preliminary data.</text>
</comment>
<evidence type="ECO:0000259" key="3">
    <source>
        <dbReference type="PROSITE" id="PS50930"/>
    </source>
</evidence>
<protein>
    <submittedName>
        <fullName evidence="4">LytTR family transcriptional regulator DNA-binding domain-containing protein</fullName>
    </submittedName>
</protein>
<dbReference type="GO" id="GO:0003677">
    <property type="term" value="F:DNA binding"/>
    <property type="evidence" value="ECO:0007669"/>
    <property type="project" value="UniProtKB-KW"/>
</dbReference>
<dbReference type="SMART" id="SM00850">
    <property type="entry name" value="LytTR"/>
    <property type="match status" value="1"/>
</dbReference>
<proteinExistence type="predicted"/>
<dbReference type="EMBL" id="JBHTKR010000001">
    <property type="protein sequence ID" value="MFD1193048.1"/>
    <property type="molecule type" value="Genomic_DNA"/>
</dbReference>
<evidence type="ECO:0000313" key="4">
    <source>
        <dbReference type="EMBL" id="MFD1193048.1"/>
    </source>
</evidence>
<feature type="compositionally biased region" description="Polar residues" evidence="1">
    <location>
        <begin position="178"/>
        <end position="190"/>
    </location>
</feature>
<evidence type="ECO:0000256" key="2">
    <source>
        <dbReference type="SAM" id="Phobius"/>
    </source>
</evidence>
<feature type="transmembrane region" description="Helical" evidence="2">
    <location>
        <begin position="24"/>
        <end position="50"/>
    </location>
</feature>
<keyword evidence="2" id="KW-0812">Transmembrane</keyword>
<feature type="transmembrane region" description="Helical" evidence="2">
    <location>
        <begin position="105"/>
        <end position="122"/>
    </location>
</feature>
<organism evidence="4 5">
    <name type="scientific">Seohaeicola saemankumensis</name>
    <dbReference type="NCBI Taxonomy" id="481181"/>
    <lineage>
        <taxon>Bacteria</taxon>
        <taxon>Pseudomonadati</taxon>
        <taxon>Pseudomonadota</taxon>
        <taxon>Alphaproteobacteria</taxon>
        <taxon>Rhodobacterales</taxon>
        <taxon>Roseobacteraceae</taxon>
        <taxon>Seohaeicola</taxon>
    </lineage>
</organism>
<keyword evidence="4" id="KW-0238">DNA-binding</keyword>
<feature type="region of interest" description="Disordered" evidence="1">
    <location>
        <begin position="130"/>
        <end position="190"/>
    </location>
</feature>
<gene>
    <name evidence="4" type="ORF">ACFQ3C_00005</name>
</gene>
<keyword evidence="2" id="KW-1133">Transmembrane helix</keyword>
<accession>A0ABW3T833</accession>
<feature type="domain" description="HTH LytTR-type" evidence="3">
    <location>
        <begin position="199"/>
        <end position="290"/>
    </location>
</feature>
<dbReference type="InterPro" id="IPR007492">
    <property type="entry name" value="LytTR_DNA-bd_dom"/>
</dbReference>
<dbReference type="Pfam" id="PF04397">
    <property type="entry name" value="LytTR"/>
    <property type="match status" value="1"/>
</dbReference>
<evidence type="ECO:0000313" key="5">
    <source>
        <dbReference type="Proteomes" id="UP001597151"/>
    </source>
</evidence>
<keyword evidence="5" id="KW-1185">Reference proteome</keyword>
<dbReference type="Proteomes" id="UP001597151">
    <property type="component" value="Unassembled WGS sequence"/>
</dbReference>
<dbReference type="PROSITE" id="PS50930">
    <property type="entry name" value="HTH_LYTTR"/>
    <property type="match status" value="1"/>
</dbReference>
<dbReference type="RefSeq" id="WP_380787931.1">
    <property type="nucleotide sequence ID" value="NZ_JBHTKR010000001.1"/>
</dbReference>
<evidence type="ECO:0000256" key="1">
    <source>
        <dbReference type="SAM" id="MobiDB-lite"/>
    </source>
</evidence>
<sequence length="299" mass="33525">MKFFFLALGINALLQFRFDVGGSLTWVTFTIWITIGFVLLIWFVIAGTFVRFLQQGGHIRLIYTPFLTIPGVVLTELSAQLIAHLLLGTNFRNVENFLPPLARDFVVLILFDILFGTYVAPLHPMRVKATSSAPERATERASVVSQPAAKLRPEDDRTSPHAGRVAPEPKAQPGGSAETEQPEPQNAQTIQIGGERVILDSLLRVQVEDHYLQIELPDRKLMVRGRFNDLVQMLDATLGIQINRSTWLARKTISHAQKRADYKVLIVLKDGTTHAVARSRWAGTIEKLQGWNIPVRQSD</sequence>
<feature type="transmembrane region" description="Helical" evidence="2">
    <location>
        <begin position="62"/>
        <end position="85"/>
    </location>
</feature>
<name>A0ABW3T833_9RHOB</name>
<reference evidence="5" key="1">
    <citation type="journal article" date="2019" name="Int. J. Syst. Evol. Microbiol.">
        <title>The Global Catalogue of Microorganisms (GCM) 10K type strain sequencing project: providing services to taxonomists for standard genome sequencing and annotation.</title>
        <authorList>
            <consortium name="The Broad Institute Genomics Platform"/>
            <consortium name="The Broad Institute Genome Sequencing Center for Infectious Disease"/>
            <person name="Wu L."/>
            <person name="Ma J."/>
        </authorList>
    </citation>
    <scope>NUCLEOTIDE SEQUENCE [LARGE SCALE GENOMIC DNA]</scope>
    <source>
        <strain evidence="5">CCUG 55328</strain>
    </source>
</reference>